<evidence type="ECO:0000259" key="7">
    <source>
        <dbReference type="Pfam" id="PF00933"/>
    </source>
</evidence>
<comment type="catalytic activity">
    <reaction evidence="1">
        <text>Hydrolysis of terminal non-reducing N-acetyl-D-hexosamine residues in N-acetyl-beta-D-hexosaminides.</text>
        <dbReference type="EC" id="3.2.1.52"/>
    </reaction>
</comment>
<evidence type="ECO:0000313" key="8">
    <source>
        <dbReference type="EMBL" id="GAA0876185.1"/>
    </source>
</evidence>
<dbReference type="PANTHER" id="PTHR30480">
    <property type="entry name" value="BETA-HEXOSAMINIDASE-RELATED"/>
    <property type="match status" value="1"/>
</dbReference>
<reference evidence="9" key="1">
    <citation type="journal article" date="2019" name="Int. J. Syst. Evol. Microbiol.">
        <title>The Global Catalogue of Microorganisms (GCM) 10K type strain sequencing project: providing services to taxonomists for standard genome sequencing and annotation.</title>
        <authorList>
            <consortium name="The Broad Institute Genomics Platform"/>
            <consortium name="The Broad Institute Genome Sequencing Center for Infectious Disease"/>
            <person name="Wu L."/>
            <person name="Ma J."/>
        </authorList>
    </citation>
    <scope>NUCLEOTIDE SEQUENCE [LARGE SCALE GENOMIC DNA]</scope>
    <source>
        <strain evidence="9">JCM 16083</strain>
    </source>
</reference>
<evidence type="ECO:0000256" key="2">
    <source>
        <dbReference type="ARBA" id="ARBA00005336"/>
    </source>
</evidence>
<dbReference type="EC" id="3.2.1.52" evidence="3"/>
<dbReference type="InterPro" id="IPR036962">
    <property type="entry name" value="Glyco_hydro_3_N_sf"/>
</dbReference>
<feature type="domain" description="Beta-lactamase-related" evidence="6">
    <location>
        <begin position="600"/>
        <end position="958"/>
    </location>
</feature>
<dbReference type="Pfam" id="PF00144">
    <property type="entry name" value="Beta-lactamase"/>
    <property type="match status" value="1"/>
</dbReference>
<keyword evidence="9" id="KW-1185">Reference proteome</keyword>
<dbReference type="Gene3D" id="3.20.20.300">
    <property type="entry name" value="Glycoside hydrolase, family 3, N-terminal domain"/>
    <property type="match status" value="1"/>
</dbReference>
<sequence length="989" mass="110830">MMKRRGVFLGFTGVIVITFLIQSLLSFSSSSGRENINDKGPDFLRSGEYWADSILKTMTLRDKVAQFFMVAAWSSGEKQNRQEIDQWIKNQHIGGVIFFQGDTQKQKELTEHYQSISKVPLLIGMDAEWGPAMRLSDAERYPYQLTLGATNNDTLVHDAGYWIGRECADLGVHINFAPVADVNVNPGNPVISYRSFGENPREVAENVLNFSEGMEKGGVMACVKHFPGHGDTETDSHYELPVVKHTVKQFQAIDFVPFQRAINGGVAAVMIAHLNVPALDSTGIPSSLSEKVIKGWLRDSLKFDGLVISDALNMKGVADRFGKEEVVLRAFLAGNDILLFPESVNAAIDAILVAVEDNKITESEIDDRCKKVLKAKYWALQQQKKRTAITTKDLLKVEYLKRAVAKSAVTVVRNEDSCIPILDFTKKTGIVVVGKKEDVAENRLLDYLDAKVFYFSDYSPERMGEVLFEYDRVIHVYIASTNRPAAGFGLPEGWDIYQHGLNPDREHIGVFVGNPYAITKKDAFDIFDGLVVTYENSPIIQDIAIQGIMGAIGLKGRLPVTIDQRFRRETSFQTEGGKRMSFILPEEAGIDRVDLSKIDSIALAGMEEGAYPGCQIIVALEGKVIYRKNFGYYTYSEKNEVSDRTVYDLASITKVAATTLTLMDLKGKGLFDLDATLGDYLPDIVGETVYANLKMQDMLTHQAGLTPWIPFYTKTLKGGSWRQEIYSTTPKEGYSTQVAEGLYILDNYQDSIFARILETPLRRNQGYRYSDVGYYFLKEIIRRKTGVTIDQYVRDHFYIPMGMSAMTYHPLRKMDGKIITPTENDKIFRKQLIRGYVHDQGAAMQGGVGGHAGLFSNAMDVTKLMQMFLDSGRFAGKQLLEPQVINEFTSCPNCSTNRRGIGFDKPVRSLSGGPTCELVSLDSYGHTGFTGTMAWADPKYGVNYVFLSNRVYPDAENKKLLSLSTRTEIQRVIYEALKKKKNYIFTNEQ</sequence>
<gene>
    <name evidence="8" type="ORF">GCM10009118_25950</name>
</gene>
<dbReference type="GO" id="GO:0016787">
    <property type="term" value="F:hydrolase activity"/>
    <property type="evidence" value="ECO:0007669"/>
    <property type="project" value="UniProtKB-KW"/>
</dbReference>
<evidence type="ECO:0000256" key="1">
    <source>
        <dbReference type="ARBA" id="ARBA00001231"/>
    </source>
</evidence>
<dbReference type="PRINTS" id="PR00133">
    <property type="entry name" value="GLHYDRLASE3"/>
</dbReference>
<dbReference type="RefSeq" id="WP_343788491.1">
    <property type="nucleotide sequence ID" value="NZ_BAAAFH010000022.1"/>
</dbReference>
<evidence type="ECO:0000256" key="5">
    <source>
        <dbReference type="ARBA" id="ARBA00023295"/>
    </source>
</evidence>
<dbReference type="EMBL" id="BAAAFH010000022">
    <property type="protein sequence ID" value="GAA0876185.1"/>
    <property type="molecule type" value="Genomic_DNA"/>
</dbReference>
<dbReference type="InterPro" id="IPR017853">
    <property type="entry name" value="GH"/>
</dbReference>
<evidence type="ECO:0000256" key="4">
    <source>
        <dbReference type="ARBA" id="ARBA00022801"/>
    </source>
</evidence>
<organism evidence="8 9">
    <name type="scientific">Wandonia haliotis</name>
    <dbReference type="NCBI Taxonomy" id="574963"/>
    <lineage>
        <taxon>Bacteria</taxon>
        <taxon>Pseudomonadati</taxon>
        <taxon>Bacteroidota</taxon>
        <taxon>Flavobacteriia</taxon>
        <taxon>Flavobacteriales</taxon>
        <taxon>Crocinitomicaceae</taxon>
        <taxon>Wandonia</taxon>
    </lineage>
</organism>
<dbReference type="PANTHER" id="PTHR30480:SF13">
    <property type="entry name" value="BETA-HEXOSAMINIDASE"/>
    <property type="match status" value="1"/>
</dbReference>
<dbReference type="InterPro" id="IPR050226">
    <property type="entry name" value="NagZ_Beta-hexosaminidase"/>
</dbReference>
<comment type="caution">
    <text evidence="8">The sequence shown here is derived from an EMBL/GenBank/DDBJ whole genome shotgun (WGS) entry which is preliminary data.</text>
</comment>
<dbReference type="Gene3D" id="3.40.710.10">
    <property type="entry name" value="DD-peptidase/beta-lactamase superfamily"/>
    <property type="match status" value="1"/>
</dbReference>
<proteinExistence type="inferred from homology"/>
<name>A0ABP3Y3M7_9FLAO</name>
<comment type="similarity">
    <text evidence="2">Belongs to the glycosyl hydrolase 3 family.</text>
</comment>
<evidence type="ECO:0000259" key="6">
    <source>
        <dbReference type="Pfam" id="PF00144"/>
    </source>
</evidence>
<dbReference type="Proteomes" id="UP001501126">
    <property type="component" value="Unassembled WGS sequence"/>
</dbReference>
<dbReference type="InterPro" id="IPR001764">
    <property type="entry name" value="Glyco_hydro_3_N"/>
</dbReference>
<keyword evidence="4 8" id="KW-0378">Hydrolase</keyword>
<evidence type="ECO:0000313" key="9">
    <source>
        <dbReference type="Proteomes" id="UP001501126"/>
    </source>
</evidence>
<accession>A0ABP3Y3M7</accession>
<protein>
    <recommendedName>
        <fullName evidence="3">beta-N-acetylhexosaminidase</fullName>
        <ecNumber evidence="3">3.2.1.52</ecNumber>
    </recommendedName>
</protein>
<dbReference type="InterPro" id="IPR001466">
    <property type="entry name" value="Beta-lactam-related"/>
</dbReference>
<keyword evidence="5" id="KW-0326">Glycosidase</keyword>
<dbReference type="Pfam" id="PF00933">
    <property type="entry name" value="Glyco_hydro_3"/>
    <property type="match status" value="1"/>
</dbReference>
<dbReference type="SUPFAM" id="SSF56601">
    <property type="entry name" value="beta-lactamase/transpeptidase-like"/>
    <property type="match status" value="1"/>
</dbReference>
<dbReference type="SUPFAM" id="SSF51445">
    <property type="entry name" value="(Trans)glycosidases"/>
    <property type="match status" value="1"/>
</dbReference>
<dbReference type="InterPro" id="IPR012338">
    <property type="entry name" value="Beta-lactam/transpept-like"/>
</dbReference>
<feature type="domain" description="Glycoside hydrolase family 3 N-terminal" evidence="7">
    <location>
        <begin position="59"/>
        <end position="374"/>
    </location>
</feature>
<evidence type="ECO:0000256" key="3">
    <source>
        <dbReference type="ARBA" id="ARBA00012663"/>
    </source>
</evidence>